<evidence type="ECO:0000256" key="1">
    <source>
        <dbReference type="ARBA" id="ARBA00004123"/>
    </source>
</evidence>
<comment type="caution">
    <text evidence="4">The sequence shown here is derived from an EMBL/GenBank/DDBJ whole genome shotgun (WGS) entry which is preliminary data.</text>
</comment>
<keyword evidence="5" id="KW-1185">Reference proteome</keyword>
<dbReference type="GO" id="GO:0003677">
    <property type="term" value="F:DNA binding"/>
    <property type="evidence" value="ECO:0007669"/>
    <property type="project" value="UniProtKB-KW"/>
</dbReference>
<feature type="region of interest" description="Disordered" evidence="2">
    <location>
        <begin position="1"/>
        <end position="22"/>
    </location>
</feature>
<evidence type="ECO:0000313" key="4">
    <source>
        <dbReference type="EMBL" id="MPC24619.1"/>
    </source>
</evidence>
<keyword evidence="4" id="KW-0238">DNA-binding</keyword>
<feature type="compositionally biased region" description="Low complexity" evidence="2">
    <location>
        <begin position="162"/>
        <end position="198"/>
    </location>
</feature>
<feature type="region of interest" description="Disordered" evidence="2">
    <location>
        <begin position="162"/>
        <end position="218"/>
    </location>
</feature>
<evidence type="ECO:0000313" key="5">
    <source>
        <dbReference type="Proteomes" id="UP000324222"/>
    </source>
</evidence>
<proteinExistence type="predicted"/>
<sequence>MPPKRPATNPAMSPSVAKKKRKSLTLKVKLDIIHRHERGEKTNSIARHHGLTPSSVSTIFKSADSIKKSDSVWKRTVPVPLERISANLISPNSRHRSRKDCHASEAGHSISSSLHTHVAQLDDVPVARVRAGAVVGATGMIVLPGEAGRPIGAVATSTTATAAQATPGQAGAHQATTTTSQPSSHTSQVGHHAAGGAHAPHDGGPHPIAHGVHPGTHVAHAGAHVPQTAETCAHVTQVPHASAKVGHPCPHASCASHAHHAHVLIAHCAHV</sequence>
<dbReference type="SUPFAM" id="SSF46689">
    <property type="entry name" value="Homeodomain-like"/>
    <property type="match status" value="1"/>
</dbReference>
<dbReference type="InterPro" id="IPR007889">
    <property type="entry name" value="HTH_Psq"/>
</dbReference>
<dbReference type="EMBL" id="VSRR010001352">
    <property type="protein sequence ID" value="MPC24619.1"/>
    <property type="molecule type" value="Genomic_DNA"/>
</dbReference>
<gene>
    <name evidence="4" type="primary">CENPBD1_12</name>
    <name evidence="4" type="ORF">E2C01_017707</name>
</gene>
<dbReference type="Pfam" id="PF04218">
    <property type="entry name" value="CENP-B_N"/>
    <property type="match status" value="1"/>
</dbReference>
<feature type="domain" description="HTH psq-type" evidence="3">
    <location>
        <begin position="18"/>
        <end position="67"/>
    </location>
</feature>
<dbReference type="InterPro" id="IPR009057">
    <property type="entry name" value="Homeodomain-like_sf"/>
</dbReference>
<comment type="subcellular location">
    <subcellularLocation>
        <location evidence="1">Nucleus</location>
    </subcellularLocation>
</comment>
<name>A0A5B7DU96_PORTR</name>
<dbReference type="GO" id="GO:0005634">
    <property type="term" value="C:nucleus"/>
    <property type="evidence" value="ECO:0007669"/>
    <property type="project" value="UniProtKB-SubCell"/>
</dbReference>
<evidence type="ECO:0000259" key="3">
    <source>
        <dbReference type="Pfam" id="PF04218"/>
    </source>
</evidence>
<dbReference type="Proteomes" id="UP000324222">
    <property type="component" value="Unassembled WGS sequence"/>
</dbReference>
<organism evidence="4 5">
    <name type="scientific">Portunus trituberculatus</name>
    <name type="common">Swimming crab</name>
    <name type="synonym">Neptunus trituberculatus</name>
    <dbReference type="NCBI Taxonomy" id="210409"/>
    <lineage>
        <taxon>Eukaryota</taxon>
        <taxon>Metazoa</taxon>
        <taxon>Ecdysozoa</taxon>
        <taxon>Arthropoda</taxon>
        <taxon>Crustacea</taxon>
        <taxon>Multicrustacea</taxon>
        <taxon>Malacostraca</taxon>
        <taxon>Eumalacostraca</taxon>
        <taxon>Eucarida</taxon>
        <taxon>Decapoda</taxon>
        <taxon>Pleocyemata</taxon>
        <taxon>Brachyura</taxon>
        <taxon>Eubrachyura</taxon>
        <taxon>Portunoidea</taxon>
        <taxon>Portunidae</taxon>
        <taxon>Portuninae</taxon>
        <taxon>Portunus</taxon>
    </lineage>
</organism>
<protein>
    <submittedName>
        <fullName evidence="4">CENPB DNA-binding domain-containing protein 1</fullName>
    </submittedName>
</protein>
<evidence type="ECO:0000256" key="2">
    <source>
        <dbReference type="SAM" id="MobiDB-lite"/>
    </source>
</evidence>
<dbReference type="Gene3D" id="1.10.10.60">
    <property type="entry name" value="Homeodomain-like"/>
    <property type="match status" value="1"/>
</dbReference>
<accession>A0A5B7DU96</accession>
<reference evidence="4 5" key="1">
    <citation type="submission" date="2019-05" db="EMBL/GenBank/DDBJ databases">
        <title>Another draft genome of Portunus trituberculatus and its Hox gene families provides insights of decapod evolution.</title>
        <authorList>
            <person name="Jeong J.-H."/>
            <person name="Song I."/>
            <person name="Kim S."/>
            <person name="Choi T."/>
            <person name="Kim D."/>
            <person name="Ryu S."/>
            <person name="Kim W."/>
        </authorList>
    </citation>
    <scope>NUCLEOTIDE SEQUENCE [LARGE SCALE GENOMIC DNA]</scope>
    <source>
        <tissue evidence="4">Muscle</tissue>
    </source>
</reference>
<dbReference type="AlphaFoldDB" id="A0A5B7DU96"/>